<protein>
    <submittedName>
        <fullName evidence="3">Uncharacterized protein</fullName>
    </submittedName>
</protein>
<dbReference type="PANTHER" id="PTHR21112">
    <property type="entry name" value="CHEMOSENSORY PROTEIN A 29A-RELATED"/>
    <property type="match status" value="1"/>
</dbReference>
<evidence type="ECO:0000256" key="2">
    <source>
        <dbReference type="SAM" id="SignalP"/>
    </source>
</evidence>
<reference evidence="3" key="1">
    <citation type="submission" date="2021-03" db="EMBL/GenBank/DDBJ databases">
        <title>Chromosome level genome of the anhydrobiotic midge Polypedilum vanderplanki.</title>
        <authorList>
            <person name="Yoshida Y."/>
            <person name="Kikawada T."/>
            <person name="Gusev O."/>
        </authorList>
    </citation>
    <scope>NUCLEOTIDE SEQUENCE</scope>
    <source>
        <strain evidence="3">NIAS01</strain>
        <tissue evidence="3">Whole body or cell culture</tissue>
    </source>
</reference>
<organism evidence="3 4">
    <name type="scientific">Polypedilum vanderplanki</name>
    <name type="common">Sleeping chironomid midge</name>
    <dbReference type="NCBI Taxonomy" id="319348"/>
    <lineage>
        <taxon>Eukaryota</taxon>
        <taxon>Metazoa</taxon>
        <taxon>Ecdysozoa</taxon>
        <taxon>Arthropoda</taxon>
        <taxon>Hexapoda</taxon>
        <taxon>Insecta</taxon>
        <taxon>Pterygota</taxon>
        <taxon>Neoptera</taxon>
        <taxon>Endopterygota</taxon>
        <taxon>Diptera</taxon>
        <taxon>Nematocera</taxon>
        <taxon>Chironomoidea</taxon>
        <taxon>Chironomidae</taxon>
        <taxon>Chironominae</taxon>
        <taxon>Polypedilum</taxon>
        <taxon>Polypedilum</taxon>
    </lineage>
</organism>
<evidence type="ECO:0000256" key="1">
    <source>
        <dbReference type="ARBA" id="ARBA00022729"/>
    </source>
</evidence>
<dbReference type="Gene3D" id="2.70.220.10">
    <property type="entry name" value="Ganglioside GM2 activator"/>
    <property type="match status" value="1"/>
</dbReference>
<name>A0A9J6CA12_POLVA</name>
<dbReference type="PANTHER" id="PTHR21112:SF13">
    <property type="entry name" value="CHEMOSENSORY PROTEIN A 7A"/>
    <property type="match status" value="1"/>
</dbReference>
<dbReference type="AlphaFoldDB" id="A0A9J6CA12"/>
<comment type="caution">
    <text evidence="3">The sequence shown here is derived from an EMBL/GenBank/DDBJ whole genome shotgun (WGS) entry which is preliminary data.</text>
</comment>
<keyword evidence="1 2" id="KW-0732">Signal</keyword>
<evidence type="ECO:0000313" key="3">
    <source>
        <dbReference type="EMBL" id="KAG5678972.1"/>
    </source>
</evidence>
<dbReference type="Pfam" id="PF06477">
    <property type="entry name" value="DUF1091"/>
    <property type="match status" value="1"/>
</dbReference>
<evidence type="ECO:0000313" key="4">
    <source>
        <dbReference type="Proteomes" id="UP001107558"/>
    </source>
</evidence>
<accession>A0A9J6CA12</accession>
<sequence length="186" mass="21235">MLIWKVLLILFSSILIFVENGLSPTTAGKYFEVNLDRFDVLEENKNIWEWNVKVKKINKTRSLVGYSLFNAPVGDDFKVEGKVLKKQGGEYRLLPYNMQPAPFCSTLAKDEYMYPEVAKNSDFPEDVMTNCPFKPNNYSFYGVSISMKNVPKIIAPSGDYAIEAIIYDPESSIAAKYRLYVTIIQV</sequence>
<proteinExistence type="predicted"/>
<feature type="signal peptide" evidence="2">
    <location>
        <begin position="1"/>
        <end position="16"/>
    </location>
</feature>
<dbReference type="EMBL" id="JADBJN010000002">
    <property type="protein sequence ID" value="KAG5678972.1"/>
    <property type="molecule type" value="Genomic_DNA"/>
</dbReference>
<dbReference type="Proteomes" id="UP001107558">
    <property type="component" value="Chromosome 2"/>
</dbReference>
<feature type="chain" id="PRO_5039917470" evidence="2">
    <location>
        <begin position="17"/>
        <end position="186"/>
    </location>
</feature>
<gene>
    <name evidence="3" type="ORF">PVAND_008587</name>
</gene>
<dbReference type="InterPro" id="IPR036846">
    <property type="entry name" value="GM2-AP_sf"/>
</dbReference>
<keyword evidence="4" id="KW-1185">Reference proteome</keyword>
<dbReference type="InterPro" id="IPR010512">
    <property type="entry name" value="DUF1091"/>
</dbReference>